<dbReference type="Proteomes" id="UP000004968">
    <property type="component" value="Unassembled WGS sequence"/>
</dbReference>
<sequence>MLLSSYQYIILERDIQAVYASYEHGIWSERTVWQNTDVKKMRF</sequence>
<name>D3ARF9_9FIRM</name>
<dbReference type="HOGENOM" id="CLU_3243875_0_0_9"/>
<dbReference type="EMBL" id="ACIO01000719">
    <property type="protein sequence ID" value="EFC95599.1"/>
    <property type="molecule type" value="Genomic_DNA"/>
</dbReference>
<accession>D3ARF9</accession>
<evidence type="ECO:0000313" key="2">
    <source>
        <dbReference type="Proteomes" id="UP000004968"/>
    </source>
</evidence>
<proteinExistence type="predicted"/>
<comment type="caution">
    <text evidence="1">The sequence shown here is derived from an EMBL/GenBank/DDBJ whole genome shotgun (WGS) entry which is preliminary data.</text>
</comment>
<gene>
    <name evidence="1" type="ORF">CLOSTHATH_06215</name>
</gene>
<dbReference type="AlphaFoldDB" id="D3ARF9"/>
<feature type="non-terminal residue" evidence="1">
    <location>
        <position position="43"/>
    </location>
</feature>
<protein>
    <submittedName>
        <fullName evidence="1">Uncharacterized protein</fullName>
    </submittedName>
</protein>
<evidence type="ECO:0000313" key="1">
    <source>
        <dbReference type="EMBL" id="EFC95599.1"/>
    </source>
</evidence>
<organism evidence="1 2">
    <name type="scientific">Hungatella hathewayi DSM 13479</name>
    <dbReference type="NCBI Taxonomy" id="566550"/>
    <lineage>
        <taxon>Bacteria</taxon>
        <taxon>Bacillati</taxon>
        <taxon>Bacillota</taxon>
        <taxon>Clostridia</taxon>
        <taxon>Lachnospirales</taxon>
        <taxon>Lachnospiraceae</taxon>
        <taxon>Hungatella</taxon>
    </lineage>
</organism>
<reference evidence="1 2" key="1">
    <citation type="submission" date="2010-01" db="EMBL/GenBank/DDBJ databases">
        <authorList>
            <person name="Weinstock G."/>
            <person name="Sodergren E."/>
            <person name="Clifton S."/>
            <person name="Fulton L."/>
            <person name="Fulton B."/>
            <person name="Courtney L."/>
            <person name="Fronick C."/>
            <person name="Harrison M."/>
            <person name="Strong C."/>
            <person name="Farmer C."/>
            <person name="Delahaunty K."/>
            <person name="Markovic C."/>
            <person name="Hall O."/>
            <person name="Minx P."/>
            <person name="Tomlinson C."/>
            <person name="Mitreva M."/>
            <person name="Nelson J."/>
            <person name="Hou S."/>
            <person name="Wollam A."/>
            <person name="Pepin K.H."/>
            <person name="Johnson M."/>
            <person name="Bhonagiri V."/>
            <person name="Nash W.E."/>
            <person name="Warren W."/>
            <person name="Chinwalla A."/>
            <person name="Mardis E.R."/>
            <person name="Wilson R.K."/>
        </authorList>
    </citation>
    <scope>NUCLEOTIDE SEQUENCE [LARGE SCALE GENOMIC DNA]</scope>
    <source>
        <strain evidence="1 2">DSM 13479</strain>
    </source>
</reference>